<protein>
    <submittedName>
        <fullName evidence="3">Retrovirus-related Pol polyprotein from type-1 retrotransposable element R2</fullName>
    </submittedName>
</protein>
<dbReference type="SUPFAM" id="SSF56672">
    <property type="entry name" value="DNA/RNA polymerases"/>
    <property type="match status" value="1"/>
</dbReference>
<feature type="compositionally biased region" description="Basic and acidic residues" evidence="1">
    <location>
        <begin position="22"/>
        <end position="31"/>
    </location>
</feature>
<dbReference type="EMBL" id="BGPR01040875">
    <property type="protein sequence ID" value="GBO17072.1"/>
    <property type="molecule type" value="Genomic_DNA"/>
</dbReference>
<dbReference type="PROSITE" id="PS50878">
    <property type="entry name" value="RT_POL"/>
    <property type="match status" value="1"/>
</dbReference>
<reference evidence="3 4" key="1">
    <citation type="journal article" date="2019" name="Sci. Rep.">
        <title>Orb-weaving spider Araneus ventricosus genome elucidates the spidroin gene catalogue.</title>
        <authorList>
            <person name="Kono N."/>
            <person name="Nakamura H."/>
            <person name="Ohtoshi R."/>
            <person name="Moran D.A.P."/>
            <person name="Shinohara A."/>
            <person name="Yoshida Y."/>
            <person name="Fujiwara M."/>
            <person name="Mori M."/>
            <person name="Tomita M."/>
            <person name="Arakawa K."/>
        </authorList>
    </citation>
    <scope>NUCLEOTIDE SEQUENCE [LARGE SCALE GENOMIC DNA]</scope>
</reference>
<feature type="region of interest" description="Disordered" evidence="1">
    <location>
        <begin position="122"/>
        <end position="146"/>
    </location>
</feature>
<dbReference type="PANTHER" id="PTHR19446">
    <property type="entry name" value="REVERSE TRANSCRIPTASES"/>
    <property type="match status" value="1"/>
</dbReference>
<evidence type="ECO:0000259" key="2">
    <source>
        <dbReference type="PROSITE" id="PS50878"/>
    </source>
</evidence>
<comment type="caution">
    <text evidence="3">The sequence shown here is derived from an EMBL/GenBank/DDBJ whole genome shotgun (WGS) entry which is preliminary data.</text>
</comment>
<feature type="domain" description="Reverse transcriptase" evidence="2">
    <location>
        <begin position="261"/>
        <end position="421"/>
    </location>
</feature>
<keyword evidence="4" id="KW-1185">Reference proteome</keyword>
<evidence type="ECO:0000313" key="4">
    <source>
        <dbReference type="Proteomes" id="UP000499080"/>
    </source>
</evidence>
<feature type="compositionally biased region" description="Polar residues" evidence="1">
    <location>
        <begin position="43"/>
        <end position="55"/>
    </location>
</feature>
<dbReference type="InterPro" id="IPR000477">
    <property type="entry name" value="RT_dom"/>
</dbReference>
<dbReference type="Pfam" id="PF00078">
    <property type="entry name" value="RVT_1"/>
    <property type="match status" value="1"/>
</dbReference>
<dbReference type="OrthoDB" id="6628767at2759"/>
<sequence length="421" mass="47248">MRSRKQTERQQLLMESSLAYPRGKEEKGRNSKERKKGRRQDTRQNPNQPDENITDPSVLLAPSLPNAQAEDIPPPEPEPGPLTIFCTSLQSFLQEDPSDEAFANFCDTIDQAISEVQKIAISDPDQPAGPIPPVSSTSTDRPARRPVNVNDAQSCQKLYRRNPKRAVREIVEGEPIRCDIPTDVLERHFTAAWNSAHHQIPPLEVCPDERPSPIERQFTIKEVSTKLSAAENTSPGPDRITYFHWRSVPQSQKFLTLAFNCCLHFQKIPPSWKTTTTVLIPKKDNDLADPANWRPIALSSTIYKLFTKVLAGRLSDWCEKFRVLSPSQKGFTPFDGVLEHNFILQTRLERARTTKKDLCVAWLDVTNAFDALPHDLIYSALSAAGAGSHFISIIQDIYSNCVHLASSPVTRPLRQSPLTAG</sequence>
<gene>
    <name evidence="3" type="primary">PO21_47</name>
    <name evidence="3" type="ORF">AVEN_26385_1</name>
</gene>
<dbReference type="GO" id="GO:0071897">
    <property type="term" value="P:DNA biosynthetic process"/>
    <property type="evidence" value="ECO:0007669"/>
    <property type="project" value="UniProtKB-ARBA"/>
</dbReference>
<organism evidence="3 4">
    <name type="scientific">Araneus ventricosus</name>
    <name type="common">Orbweaver spider</name>
    <name type="synonym">Epeira ventricosa</name>
    <dbReference type="NCBI Taxonomy" id="182803"/>
    <lineage>
        <taxon>Eukaryota</taxon>
        <taxon>Metazoa</taxon>
        <taxon>Ecdysozoa</taxon>
        <taxon>Arthropoda</taxon>
        <taxon>Chelicerata</taxon>
        <taxon>Arachnida</taxon>
        <taxon>Araneae</taxon>
        <taxon>Araneomorphae</taxon>
        <taxon>Entelegynae</taxon>
        <taxon>Araneoidea</taxon>
        <taxon>Araneidae</taxon>
        <taxon>Araneus</taxon>
    </lineage>
</organism>
<evidence type="ECO:0000313" key="3">
    <source>
        <dbReference type="EMBL" id="GBO17072.1"/>
    </source>
</evidence>
<dbReference type="Proteomes" id="UP000499080">
    <property type="component" value="Unassembled WGS sequence"/>
</dbReference>
<dbReference type="AlphaFoldDB" id="A0A4Y2UXT1"/>
<feature type="region of interest" description="Disordered" evidence="1">
    <location>
        <begin position="1"/>
        <end position="83"/>
    </location>
</feature>
<evidence type="ECO:0000256" key="1">
    <source>
        <dbReference type="SAM" id="MobiDB-lite"/>
    </source>
</evidence>
<proteinExistence type="predicted"/>
<dbReference type="InterPro" id="IPR043502">
    <property type="entry name" value="DNA/RNA_pol_sf"/>
</dbReference>
<dbReference type="CDD" id="cd01650">
    <property type="entry name" value="RT_nLTR_like"/>
    <property type="match status" value="1"/>
</dbReference>
<accession>A0A4Y2UXT1</accession>
<name>A0A4Y2UXT1_ARAVE</name>